<evidence type="ECO:0000313" key="2">
    <source>
        <dbReference type="Proteomes" id="UP000814033"/>
    </source>
</evidence>
<name>A0ACB8SAL7_9AGAM</name>
<protein>
    <submittedName>
        <fullName evidence="1">Uncharacterized protein</fullName>
    </submittedName>
</protein>
<comment type="caution">
    <text evidence="1">The sequence shown here is derived from an EMBL/GenBank/DDBJ whole genome shotgun (WGS) entry which is preliminary data.</text>
</comment>
<reference evidence="1" key="2">
    <citation type="journal article" date="2022" name="New Phytol.">
        <title>Evolutionary transition to the ectomycorrhizal habit in the genomes of a hyperdiverse lineage of mushroom-forming fungi.</title>
        <authorList>
            <person name="Looney B."/>
            <person name="Miyauchi S."/>
            <person name="Morin E."/>
            <person name="Drula E."/>
            <person name="Courty P.E."/>
            <person name="Kohler A."/>
            <person name="Kuo A."/>
            <person name="LaButti K."/>
            <person name="Pangilinan J."/>
            <person name="Lipzen A."/>
            <person name="Riley R."/>
            <person name="Andreopoulos W."/>
            <person name="He G."/>
            <person name="Johnson J."/>
            <person name="Nolan M."/>
            <person name="Tritt A."/>
            <person name="Barry K.W."/>
            <person name="Grigoriev I.V."/>
            <person name="Nagy L.G."/>
            <person name="Hibbett D."/>
            <person name="Henrissat B."/>
            <person name="Matheny P.B."/>
            <person name="Labbe J."/>
            <person name="Martin F.M."/>
        </authorList>
    </citation>
    <scope>NUCLEOTIDE SEQUENCE</scope>
    <source>
        <strain evidence="1">FP105234-sp</strain>
    </source>
</reference>
<dbReference type="Proteomes" id="UP000814033">
    <property type="component" value="Unassembled WGS sequence"/>
</dbReference>
<gene>
    <name evidence="1" type="ORF">FA95DRAFT_1592320</name>
</gene>
<sequence>MFLKVMLGRVAHRYLRNASPARICSLSSLAPIAHGLRATAMCNQYCCGDKTGNLEKLLTRSRMQSSPEIGTIKHTPGSGVMFPNVTLQRQDTDDGLHSREASAARGMQLGDCITVPAQGPLDE</sequence>
<keyword evidence="2" id="KW-1185">Reference proteome</keyword>
<organism evidence="1 2">
    <name type="scientific">Auriscalpium vulgare</name>
    <dbReference type="NCBI Taxonomy" id="40419"/>
    <lineage>
        <taxon>Eukaryota</taxon>
        <taxon>Fungi</taxon>
        <taxon>Dikarya</taxon>
        <taxon>Basidiomycota</taxon>
        <taxon>Agaricomycotina</taxon>
        <taxon>Agaricomycetes</taxon>
        <taxon>Russulales</taxon>
        <taxon>Auriscalpiaceae</taxon>
        <taxon>Auriscalpium</taxon>
    </lineage>
</organism>
<evidence type="ECO:0000313" key="1">
    <source>
        <dbReference type="EMBL" id="KAI0053222.1"/>
    </source>
</evidence>
<proteinExistence type="predicted"/>
<accession>A0ACB8SAL7</accession>
<dbReference type="EMBL" id="MU275841">
    <property type="protein sequence ID" value="KAI0053222.1"/>
    <property type="molecule type" value="Genomic_DNA"/>
</dbReference>
<reference evidence="1" key="1">
    <citation type="submission" date="2021-02" db="EMBL/GenBank/DDBJ databases">
        <authorList>
            <consortium name="DOE Joint Genome Institute"/>
            <person name="Ahrendt S."/>
            <person name="Looney B.P."/>
            <person name="Miyauchi S."/>
            <person name="Morin E."/>
            <person name="Drula E."/>
            <person name="Courty P.E."/>
            <person name="Chicoki N."/>
            <person name="Fauchery L."/>
            <person name="Kohler A."/>
            <person name="Kuo A."/>
            <person name="Labutti K."/>
            <person name="Pangilinan J."/>
            <person name="Lipzen A."/>
            <person name="Riley R."/>
            <person name="Andreopoulos W."/>
            <person name="He G."/>
            <person name="Johnson J."/>
            <person name="Barry K.W."/>
            <person name="Grigoriev I.V."/>
            <person name="Nagy L."/>
            <person name="Hibbett D."/>
            <person name="Henrissat B."/>
            <person name="Matheny P.B."/>
            <person name="Labbe J."/>
            <person name="Martin F."/>
        </authorList>
    </citation>
    <scope>NUCLEOTIDE SEQUENCE</scope>
    <source>
        <strain evidence="1">FP105234-sp</strain>
    </source>
</reference>